<keyword evidence="11" id="KW-1185">Reference proteome</keyword>
<evidence type="ECO:0000313" key="11">
    <source>
        <dbReference type="Proteomes" id="UP000515135"/>
    </source>
</evidence>
<keyword evidence="10" id="KW-0479">Metal-binding</keyword>
<keyword evidence="5 6" id="KW-0325">Glycoprotein</keyword>
<dbReference type="Pfam" id="PF01401">
    <property type="entry name" value="Peptidase_M2"/>
    <property type="match status" value="1"/>
</dbReference>
<dbReference type="SUPFAM" id="SSF55486">
    <property type="entry name" value="Metalloproteases ('zincins'), catalytic domain"/>
    <property type="match status" value="1"/>
</dbReference>
<dbReference type="GO" id="GO:0008237">
    <property type="term" value="F:metallopeptidase activity"/>
    <property type="evidence" value="ECO:0007669"/>
    <property type="project" value="UniProtKB-KW"/>
</dbReference>
<proteinExistence type="inferred from homology"/>
<protein>
    <recommendedName>
        <fullName evidence="10">Angiotensin-converting enzyme</fullName>
        <ecNumber evidence="10">3.4.-.-</ecNumber>
    </recommendedName>
</protein>
<reference evidence="12" key="1">
    <citation type="submission" date="2025-08" db="UniProtKB">
        <authorList>
            <consortium name="RefSeq"/>
        </authorList>
    </citation>
    <scope>IDENTIFICATION</scope>
    <source>
        <tissue evidence="12">Gonad</tissue>
    </source>
</reference>
<name>A0A6P4XB55_BRABE</name>
<sequence>VEASLAEAQFDKEVSQNASRFDWQNFNNATLKRLFDKITGLGTAAQTDQAKLEELNNILSEMDNIYSTGKACEYDNPSNCLALNPDLYNCLADSRDYDRLRFCWEGWRDAVGRQLKDKYPRFVELSNDAVGQDAQRWEDTGAYWRSWYETADFQEQLENLYNQLTPLYNNLHAYVRKKLRATYGQDKISATGPIPAHLLGNMWSQSWINIYDLVEPYPGKTSLDVTPKMQEDVSRSLSFISYCLKQLFFAEN</sequence>
<dbReference type="GO" id="GO:0046872">
    <property type="term" value="F:metal ion binding"/>
    <property type="evidence" value="ECO:0007669"/>
    <property type="project" value="UniProtKB-KW"/>
</dbReference>
<keyword evidence="10" id="KW-0862">Zinc</keyword>
<dbReference type="InterPro" id="IPR001548">
    <property type="entry name" value="Peptidase_M2"/>
</dbReference>
<comment type="cofactor">
    <cofactor evidence="1">
        <name>chloride</name>
        <dbReference type="ChEBI" id="CHEBI:17996"/>
    </cofactor>
</comment>
<evidence type="ECO:0000256" key="5">
    <source>
        <dbReference type="ARBA" id="ARBA00023180"/>
    </source>
</evidence>
<keyword evidence="10" id="KW-0378">Hydrolase</keyword>
<organism evidence="11 12">
    <name type="scientific">Branchiostoma belcheri</name>
    <name type="common">Amphioxus</name>
    <dbReference type="NCBI Taxonomy" id="7741"/>
    <lineage>
        <taxon>Eukaryota</taxon>
        <taxon>Metazoa</taxon>
        <taxon>Chordata</taxon>
        <taxon>Cephalochordata</taxon>
        <taxon>Leptocardii</taxon>
        <taxon>Amphioxiformes</taxon>
        <taxon>Branchiostomatidae</taxon>
        <taxon>Branchiostoma</taxon>
    </lineage>
</organism>
<dbReference type="AlphaFoldDB" id="A0A6P4XB55"/>
<evidence type="ECO:0000256" key="9">
    <source>
        <dbReference type="PROSITE-ProRule" id="PRU01355"/>
    </source>
</evidence>
<dbReference type="PRINTS" id="PR00791">
    <property type="entry name" value="PEPDIPTASEA"/>
</dbReference>
<dbReference type="PANTHER" id="PTHR10514:SF27">
    <property type="entry name" value="ANGIOTENSIN-CONVERTING ENZYME"/>
    <property type="match status" value="1"/>
</dbReference>
<dbReference type="OrthoDB" id="6150744at2759"/>
<feature type="non-terminal residue" evidence="12">
    <location>
        <position position="1"/>
    </location>
</feature>
<feature type="glycosylation site" description="N-linked (GlcNAc...) (complex) asparagine" evidence="6">
    <location>
        <position position="28"/>
    </location>
</feature>
<evidence type="ECO:0000313" key="12">
    <source>
        <dbReference type="RefSeq" id="XP_019613690.1"/>
    </source>
</evidence>
<evidence type="ECO:0000256" key="6">
    <source>
        <dbReference type="PIRSR" id="PIRSR601548-10"/>
    </source>
</evidence>
<keyword evidence="4 8" id="KW-1015">Disulfide bond</keyword>
<dbReference type="GO" id="GO:0008241">
    <property type="term" value="F:peptidyl-dipeptidase activity"/>
    <property type="evidence" value="ECO:0007669"/>
    <property type="project" value="UniProtKB-EC"/>
</dbReference>
<evidence type="ECO:0000256" key="7">
    <source>
        <dbReference type="PIRSR" id="PIRSR601548-2"/>
    </source>
</evidence>
<evidence type="ECO:0000256" key="3">
    <source>
        <dbReference type="ARBA" id="ARBA00022729"/>
    </source>
</evidence>
<dbReference type="PROSITE" id="PS52011">
    <property type="entry name" value="PEPTIDASE_M2"/>
    <property type="match status" value="1"/>
</dbReference>
<evidence type="ECO:0000256" key="8">
    <source>
        <dbReference type="PIRSR" id="PIRSR601548-4"/>
    </source>
</evidence>
<feature type="disulfide bond" evidence="8 9">
    <location>
        <begin position="72"/>
        <end position="80"/>
    </location>
</feature>
<comment type="caution">
    <text evidence="9">Lacks conserved residue(s) required for the propagation of feature annotation.</text>
</comment>
<dbReference type="GO" id="GO:0005886">
    <property type="term" value="C:plasma membrane"/>
    <property type="evidence" value="ECO:0007669"/>
    <property type="project" value="TreeGrafter"/>
</dbReference>
<dbReference type="RefSeq" id="XP_019613690.1">
    <property type="nucleotide sequence ID" value="XM_019758131.1"/>
</dbReference>
<dbReference type="PANTHER" id="PTHR10514">
    <property type="entry name" value="ANGIOTENSIN-CONVERTING ENZYME"/>
    <property type="match status" value="1"/>
</dbReference>
<dbReference type="KEGG" id="bbel:109461739"/>
<gene>
    <name evidence="12" type="primary">LOC109461739</name>
</gene>
<dbReference type="GO" id="GO:0004180">
    <property type="term" value="F:carboxypeptidase activity"/>
    <property type="evidence" value="ECO:0007669"/>
    <property type="project" value="UniProtKB-KW"/>
</dbReference>
<dbReference type="Proteomes" id="UP000515135">
    <property type="component" value="Unplaced"/>
</dbReference>
<feature type="non-terminal residue" evidence="12">
    <location>
        <position position="252"/>
    </location>
</feature>
<evidence type="ECO:0000256" key="4">
    <source>
        <dbReference type="ARBA" id="ARBA00023157"/>
    </source>
</evidence>
<keyword evidence="10" id="KW-0121">Carboxypeptidase</keyword>
<keyword evidence="10" id="KW-0482">Metalloprotease</keyword>
<feature type="binding site" evidence="7">
    <location>
        <position position="148"/>
    </location>
    <ligand>
        <name>chloride</name>
        <dbReference type="ChEBI" id="CHEBI:17996"/>
        <label>1</label>
    </ligand>
</feature>
<keyword evidence="10" id="KW-0645">Protease</keyword>
<comment type="cofactor">
    <cofactor evidence="10">
        <name>Zn(2+)</name>
        <dbReference type="ChEBI" id="CHEBI:29105"/>
    </cofactor>
    <text evidence="10">Binds 1 zinc ion per subunit.</text>
</comment>
<evidence type="ECO:0000256" key="2">
    <source>
        <dbReference type="ARBA" id="ARBA00008139"/>
    </source>
</evidence>
<evidence type="ECO:0000256" key="10">
    <source>
        <dbReference type="RuleBase" id="RU361144"/>
    </source>
</evidence>
<keyword evidence="3" id="KW-0732">Signal</keyword>
<evidence type="ECO:0000256" key="1">
    <source>
        <dbReference type="ARBA" id="ARBA00001923"/>
    </source>
</evidence>
<comment type="similarity">
    <text evidence="2 9 10">Belongs to the peptidase M2 family.</text>
</comment>
<dbReference type="EC" id="3.4.-.-" evidence="10"/>
<dbReference type="GO" id="GO:0006508">
    <property type="term" value="P:proteolysis"/>
    <property type="evidence" value="ECO:0007669"/>
    <property type="project" value="UniProtKB-KW"/>
</dbReference>
<accession>A0A6P4XB55</accession>
<dbReference type="GeneID" id="109461739"/>